<evidence type="ECO:0000313" key="2">
    <source>
        <dbReference type="Proteomes" id="UP001552299"/>
    </source>
</evidence>
<dbReference type="PANTHER" id="PTHR46153">
    <property type="entry name" value="ACYL CARRIER PROTEIN"/>
    <property type="match status" value="1"/>
</dbReference>
<sequence length="66" mass="7250">MASVPATTVRLGSALKKTNHSDKVEIVMGFEEEFGITLEEDNSQNISTVQESADLIEKLLKKDAEI</sequence>
<proteinExistence type="predicted"/>
<gene>
    <name evidence="1" type="ORF">M5K25_009222</name>
</gene>
<organism evidence="1 2">
    <name type="scientific">Dendrobium thyrsiflorum</name>
    <name type="common">Pinecone-like raceme dendrobium</name>
    <name type="synonym">Orchid</name>
    <dbReference type="NCBI Taxonomy" id="117978"/>
    <lineage>
        <taxon>Eukaryota</taxon>
        <taxon>Viridiplantae</taxon>
        <taxon>Streptophyta</taxon>
        <taxon>Embryophyta</taxon>
        <taxon>Tracheophyta</taxon>
        <taxon>Spermatophyta</taxon>
        <taxon>Magnoliopsida</taxon>
        <taxon>Liliopsida</taxon>
        <taxon>Asparagales</taxon>
        <taxon>Orchidaceae</taxon>
        <taxon>Epidendroideae</taxon>
        <taxon>Malaxideae</taxon>
        <taxon>Dendrobiinae</taxon>
        <taxon>Dendrobium</taxon>
    </lineage>
</organism>
<dbReference type="Gene3D" id="1.10.1200.10">
    <property type="entry name" value="ACP-like"/>
    <property type="match status" value="1"/>
</dbReference>
<dbReference type="AlphaFoldDB" id="A0ABD0VBS4"/>
<dbReference type="Proteomes" id="UP001552299">
    <property type="component" value="Unassembled WGS sequence"/>
</dbReference>
<name>A0ABD0VBS4_DENTH</name>
<accession>A0ABD0VBS4</accession>
<dbReference type="PANTHER" id="PTHR46153:SF2">
    <property type="entry name" value="ACYL CARRIER PROTEIN"/>
    <property type="match status" value="1"/>
</dbReference>
<evidence type="ECO:0008006" key="3">
    <source>
        <dbReference type="Google" id="ProtNLM"/>
    </source>
</evidence>
<reference evidence="1 2" key="1">
    <citation type="journal article" date="2024" name="Plant Biotechnol. J.">
        <title>Dendrobium thyrsiflorum genome and its molecular insights into genes involved in important horticultural traits.</title>
        <authorList>
            <person name="Chen B."/>
            <person name="Wang J.Y."/>
            <person name="Zheng P.J."/>
            <person name="Li K.L."/>
            <person name="Liang Y.M."/>
            <person name="Chen X.F."/>
            <person name="Zhang C."/>
            <person name="Zhao X."/>
            <person name="He X."/>
            <person name="Zhang G.Q."/>
            <person name="Liu Z.J."/>
            <person name="Xu Q."/>
        </authorList>
    </citation>
    <scope>NUCLEOTIDE SEQUENCE [LARGE SCALE GENOMIC DNA]</scope>
    <source>
        <strain evidence="1">GZMU011</strain>
    </source>
</reference>
<dbReference type="InterPro" id="IPR036736">
    <property type="entry name" value="ACP-like_sf"/>
</dbReference>
<keyword evidence="2" id="KW-1185">Reference proteome</keyword>
<dbReference type="InterPro" id="IPR044813">
    <property type="entry name" value="ACP_chloroplastic"/>
</dbReference>
<protein>
    <recommendedName>
        <fullName evidence="3">Acyl carrier protein</fullName>
    </recommendedName>
</protein>
<dbReference type="EMBL" id="JANQDX010000008">
    <property type="protein sequence ID" value="KAL0920111.1"/>
    <property type="molecule type" value="Genomic_DNA"/>
</dbReference>
<evidence type="ECO:0000313" key="1">
    <source>
        <dbReference type="EMBL" id="KAL0920111.1"/>
    </source>
</evidence>
<dbReference type="SUPFAM" id="SSF47336">
    <property type="entry name" value="ACP-like"/>
    <property type="match status" value="1"/>
</dbReference>
<comment type="caution">
    <text evidence="1">The sequence shown here is derived from an EMBL/GenBank/DDBJ whole genome shotgun (WGS) entry which is preliminary data.</text>
</comment>